<organism evidence="1">
    <name type="scientific">marine metagenome</name>
    <dbReference type="NCBI Taxonomy" id="408172"/>
    <lineage>
        <taxon>unclassified sequences</taxon>
        <taxon>metagenomes</taxon>
        <taxon>ecological metagenomes</taxon>
    </lineage>
</organism>
<dbReference type="EMBL" id="UINC01181302">
    <property type="protein sequence ID" value="SVD90932.1"/>
    <property type="molecule type" value="Genomic_DNA"/>
</dbReference>
<feature type="non-terminal residue" evidence="1">
    <location>
        <position position="1"/>
    </location>
</feature>
<proteinExistence type="predicted"/>
<evidence type="ECO:0000313" key="1">
    <source>
        <dbReference type="EMBL" id="SVD90932.1"/>
    </source>
</evidence>
<protein>
    <submittedName>
        <fullName evidence="1">Uncharacterized protein</fullName>
    </submittedName>
</protein>
<sequence>VVTYRAAKEEELEACIELQCMVFRPGQADAPAR</sequence>
<gene>
    <name evidence="1" type="ORF">METZ01_LOCUS443786</name>
</gene>
<name>A0A382Z617_9ZZZZ</name>
<feature type="non-terminal residue" evidence="1">
    <location>
        <position position="33"/>
    </location>
</feature>
<reference evidence="1" key="1">
    <citation type="submission" date="2018-05" db="EMBL/GenBank/DDBJ databases">
        <authorList>
            <person name="Lanie J.A."/>
            <person name="Ng W.-L."/>
            <person name="Kazmierczak K.M."/>
            <person name="Andrzejewski T.M."/>
            <person name="Davidsen T.M."/>
            <person name="Wayne K.J."/>
            <person name="Tettelin H."/>
            <person name="Glass J.I."/>
            <person name="Rusch D."/>
            <person name="Podicherti R."/>
            <person name="Tsui H.-C.T."/>
            <person name="Winkler M.E."/>
        </authorList>
    </citation>
    <scope>NUCLEOTIDE SEQUENCE</scope>
</reference>
<dbReference type="AlphaFoldDB" id="A0A382Z617"/>
<accession>A0A382Z617</accession>